<evidence type="ECO:0000256" key="5">
    <source>
        <dbReference type="ARBA" id="ARBA00022692"/>
    </source>
</evidence>
<dbReference type="GO" id="GO:0009103">
    <property type="term" value="P:lipopolysaccharide biosynthetic process"/>
    <property type="evidence" value="ECO:0007669"/>
    <property type="project" value="TreeGrafter"/>
</dbReference>
<evidence type="ECO:0000256" key="8">
    <source>
        <dbReference type="SAM" id="Phobius"/>
    </source>
</evidence>
<keyword evidence="4 10" id="KW-0808">Transferase</keyword>
<feature type="transmembrane region" description="Helical" evidence="8">
    <location>
        <begin position="267"/>
        <end position="289"/>
    </location>
</feature>
<feature type="transmembrane region" description="Helical" evidence="8">
    <location>
        <begin position="362"/>
        <end position="381"/>
    </location>
</feature>
<evidence type="ECO:0000256" key="7">
    <source>
        <dbReference type="ARBA" id="ARBA00023136"/>
    </source>
</evidence>
<keyword evidence="3" id="KW-0328">Glycosyltransferase</keyword>
<evidence type="ECO:0000256" key="4">
    <source>
        <dbReference type="ARBA" id="ARBA00022679"/>
    </source>
</evidence>
<dbReference type="PANTHER" id="PTHR33908">
    <property type="entry name" value="MANNOSYLTRANSFERASE YKCB-RELATED"/>
    <property type="match status" value="1"/>
</dbReference>
<name>A0A1I7MV79_9HYPH</name>
<evidence type="ECO:0000313" key="10">
    <source>
        <dbReference type="EMBL" id="SFV26298.1"/>
    </source>
</evidence>
<dbReference type="EMBL" id="FPCH01000001">
    <property type="protein sequence ID" value="SFV26298.1"/>
    <property type="molecule type" value="Genomic_DNA"/>
</dbReference>
<evidence type="ECO:0000256" key="6">
    <source>
        <dbReference type="ARBA" id="ARBA00022989"/>
    </source>
</evidence>
<accession>A0A1I7MV79</accession>
<dbReference type="GO" id="GO:0010041">
    <property type="term" value="P:response to iron(III) ion"/>
    <property type="evidence" value="ECO:0007669"/>
    <property type="project" value="TreeGrafter"/>
</dbReference>
<feature type="transmembrane region" description="Helical" evidence="8">
    <location>
        <begin position="217"/>
        <end position="236"/>
    </location>
</feature>
<feature type="transmembrane region" description="Helical" evidence="8">
    <location>
        <begin position="415"/>
        <end position="435"/>
    </location>
</feature>
<evidence type="ECO:0000256" key="2">
    <source>
        <dbReference type="ARBA" id="ARBA00022475"/>
    </source>
</evidence>
<keyword evidence="6 8" id="KW-1133">Transmembrane helix</keyword>
<feature type="transmembrane region" description="Helical" evidence="8">
    <location>
        <begin position="148"/>
        <end position="165"/>
    </location>
</feature>
<dbReference type="GO" id="GO:0005886">
    <property type="term" value="C:plasma membrane"/>
    <property type="evidence" value="ECO:0007669"/>
    <property type="project" value="UniProtKB-SubCell"/>
</dbReference>
<gene>
    <name evidence="10" type="ORF">SAMN04488557_0413</name>
</gene>
<evidence type="ECO:0000256" key="1">
    <source>
        <dbReference type="ARBA" id="ARBA00004651"/>
    </source>
</evidence>
<keyword evidence="11" id="KW-1185">Reference proteome</keyword>
<feature type="domain" description="Glycosyltransferase RgtA/B/C/D-like" evidence="9">
    <location>
        <begin position="71"/>
        <end position="235"/>
    </location>
</feature>
<protein>
    <submittedName>
        <fullName evidence="10">4-amino-4-deoxy-L-arabinose transferase</fullName>
    </submittedName>
</protein>
<evidence type="ECO:0000313" key="11">
    <source>
        <dbReference type="Proteomes" id="UP000199423"/>
    </source>
</evidence>
<feature type="transmembrane region" description="Helical" evidence="8">
    <location>
        <begin position="177"/>
        <end position="205"/>
    </location>
</feature>
<dbReference type="InterPro" id="IPR038731">
    <property type="entry name" value="RgtA/B/C-like"/>
</dbReference>
<feature type="transmembrane region" description="Helical" evidence="8">
    <location>
        <begin position="12"/>
        <end position="32"/>
    </location>
</feature>
<feature type="transmembrane region" description="Helical" evidence="8">
    <location>
        <begin position="331"/>
        <end position="350"/>
    </location>
</feature>
<organism evidence="10 11">
    <name type="scientific">Hyphomicrobium facile</name>
    <dbReference type="NCBI Taxonomy" id="51670"/>
    <lineage>
        <taxon>Bacteria</taxon>
        <taxon>Pseudomonadati</taxon>
        <taxon>Pseudomonadota</taxon>
        <taxon>Alphaproteobacteria</taxon>
        <taxon>Hyphomicrobiales</taxon>
        <taxon>Hyphomicrobiaceae</taxon>
        <taxon>Hyphomicrobium</taxon>
    </lineage>
</organism>
<feature type="transmembrane region" description="Helical" evidence="8">
    <location>
        <begin position="301"/>
        <end position="319"/>
    </location>
</feature>
<sequence length="574" mass="61938">MWNWWATIAARPWAPSLALLGFCLAVYLPGVVRLPAVDRTEIVYADTTRDMVARGDWTDPRYGNVVHQYRPIGTFWAQGAAGWLAGDSLAREITVYRIPSLLAVMLAVLALFWLGRGLVGAETALIASALFAVAPLTVLVSQLAIAEGLSLLPATIAMLALARIYTKPDEGYPMALLFWIALGFGVLINALLVPILVLATLIALYVMDRDLTWLKRLRPLIGIPIALAIGASWLIIRAHQDGTPFAGMGWRSFLGALGGAQDMKLRAFPGTFVLALILGFLPGTVLIGTAFKRFWGSRDQALSRFLLAWVIGYLVYLEALSSKPGTYMVQTMFPALALGVAIVVTSEGGAGKRPEWSGFSTWPLTFALLPLAIFAGVYLFAGEIPGIIPALLIAAIALLFIWSGRLGREGQLRRWAAVGVAALGLFAITLLGVVLPSIDKIWPAQQLAKAIAACPAKEAALIGFREPSGRFVLGIPPDRQMPEALAESAEAKIPTLTIVEDRWKKRTNWTLQSKSLAPLPPPVGCVSAYNVMRGCPLHFRIYSPNSSEPCTIPAEFACPENTPKTGPEKSGDCD</sequence>
<keyword evidence="2" id="KW-1003">Cell membrane</keyword>
<dbReference type="InterPro" id="IPR050297">
    <property type="entry name" value="LipidA_mod_glycosyltrf_83"/>
</dbReference>
<feature type="transmembrane region" description="Helical" evidence="8">
    <location>
        <begin position="121"/>
        <end position="141"/>
    </location>
</feature>
<proteinExistence type="predicted"/>
<comment type="subcellular location">
    <subcellularLocation>
        <location evidence="1">Cell membrane</location>
        <topology evidence="1">Multi-pass membrane protein</topology>
    </subcellularLocation>
</comment>
<dbReference type="PANTHER" id="PTHR33908:SF3">
    <property type="entry name" value="UNDECAPRENYL PHOSPHATE-ALPHA-4-AMINO-4-DEOXY-L-ARABINOSE ARABINOSYL TRANSFERASE"/>
    <property type="match status" value="1"/>
</dbReference>
<keyword evidence="5 8" id="KW-0812">Transmembrane</keyword>
<keyword evidence="7 8" id="KW-0472">Membrane</keyword>
<dbReference type="STRING" id="51670.SAMN04488557_0413"/>
<feature type="transmembrane region" description="Helical" evidence="8">
    <location>
        <begin position="95"/>
        <end position="115"/>
    </location>
</feature>
<dbReference type="Pfam" id="PF13231">
    <property type="entry name" value="PMT_2"/>
    <property type="match status" value="1"/>
</dbReference>
<reference evidence="11" key="1">
    <citation type="submission" date="2016-10" db="EMBL/GenBank/DDBJ databases">
        <authorList>
            <person name="Varghese N."/>
            <person name="Submissions S."/>
        </authorList>
    </citation>
    <scope>NUCLEOTIDE SEQUENCE [LARGE SCALE GENOMIC DNA]</scope>
    <source>
        <strain evidence="11">DSM 1565</strain>
    </source>
</reference>
<evidence type="ECO:0000259" key="9">
    <source>
        <dbReference type="Pfam" id="PF13231"/>
    </source>
</evidence>
<evidence type="ECO:0000256" key="3">
    <source>
        <dbReference type="ARBA" id="ARBA00022676"/>
    </source>
</evidence>
<feature type="transmembrane region" description="Helical" evidence="8">
    <location>
        <begin position="387"/>
        <end position="403"/>
    </location>
</feature>
<dbReference type="AlphaFoldDB" id="A0A1I7MV79"/>
<dbReference type="Proteomes" id="UP000199423">
    <property type="component" value="Unassembled WGS sequence"/>
</dbReference>
<dbReference type="GO" id="GO:0016763">
    <property type="term" value="F:pentosyltransferase activity"/>
    <property type="evidence" value="ECO:0007669"/>
    <property type="project" value="TreeGrafter"/>
</dbReference>